<organism evidence="2 3">
    <name type="scientific">Halorubrum tibetense</name>
    <dbReference type="NCBI Taxonomy" id="175631"/>
    <lineage>
        <taxon>Archaea</taxon>
        <taxon>Methanobacteriati</taxon>
        <taxon>Methanobacteriota</taxon>
        <taxon>Stenosarchaea group</taxon>
        <taxon>Halobacteria</taxon>
        <taxon>Halobacteriales</taxon>
        <taxon>Haloferacaceae</taxon>
        <taxon>Halorubrum</taxon>
    </lineage>
</organism>
<evidence type="ECO:0008006" key="4">
    <source>
        <dbReference type="Google" id="ProtNLM"/>
    </source>
</evidence>
<dbReference type="EMBL" id="JBHSWW010000122">
    <property type="protein sequence ID" value="MFC6753643.1"/>
    <property type="molecule type" value="Genomic_DNA"/>
</dbReference>
<accession>A0ABD5SDW4</accession>
<dbReference type="RefSeq" id="WP_379781440.1">
    <property type="nucleotide sequence ID" value="NZ_JBHSWW010000122.1"/>
</dbReference>
<gene>
    <name evidence="2" type="ORF">ACFQEU_09220</name>
</gene>
<protein>
    <recommendedName>
        <fullName evidence="4">Dehydrogenase</fullName>
    </recommendedName>
</protein>
<dbReference type="InterPro" id="IPR055960">
    <property type="entry name" value="DUF7538"/>
</dbReference>
<keyword evidence="3" id="KW-1185">Reference proteome</keyword>
<dbReference type="Pfam" id="PF24382">
    <property type="entry name" value="DUF7538"/>
    <property type="match status" value="1"/>
</dbReference>
<comment type="caution">
    <text evidence="2">The sequence shown here is derived from an EMBL/GenBank/DDBJ whole genome shotgun (WGS) entry which is preliminary data.</text>
</comment>
<evidence type="ECO:0000256" key="1">
    <source>
        <dbReference type="SAM" id="MobiDB-lite"/>
    </source>
</evidence>
<dbReference type="AlphaFoldDB" id="A0ABD5SDW4"/>
<sequence>MNDSIAALVQQDGWRAEGDAARVHYDGGGDRFAVEYYAGAETVLYWTVPNDTGVTEASDTDAGAGTAHPVARASVPNPLRERIRRDLSAANVDPAVEKREI</sequence>
<feature type="region of interest" description="Disordered" evidence="1">
    <location>
        <begin position="54"/>
        <end position="79"/>
    </location>
</feature>
<proteinExistence type="predicted"/>
<dbReference type="Proteomes" id="UP001596442">
    <property type="component" value="Unassembled WGS sequence"/>
</dbReference>
<evidence type="ECO:0000313" key="3">
    <source>
        <dbReference type="Proteomes" id="UP001596442"/>
    </source>
</evidence>
<name>A0ABD5SDW4_9EURY</name>
<evidence type="ECO:0000313" key="2">
    <source>
        <dbReference type="EMBL" id="MFC6753643.1"/>
    </source>
</evidence>
<reference evidence="2 3" key="1">
    <citation type="journal article" date="2019" name="Int. J. Syst. Evol. Microbiol.">
        <title>The Global Catalogue of Microorganisms (GCM) 10K type strain sequencing project: providing services to taxonomists for standard genome sequencing and annotation.</title>
        <authorList>
            <consortium name="The Broad Institute Genomics Platform"/>
            <consortium name="The Broad Institute Genome Sequencing Center for Infectious Disease"/>
            <person name="Wu L."/>
            <person name="Ma J."/>
        </authorList>
    </citation>
    <scope>NUCLEOTIDE SEQUENCE [LARGE SCALE GENOMIC DNA]</scope>
    <source>
        <strain evidence="2 3">CGMCC 1.3239</strain>
    </source>
</reference>